<dbReference type="AlphaFoldDB" id="A0A4S2N0R0"/>
<dbReference type="GO" id="GO:0016887">
    <property type="term" value="F:ATP hydrolysis activity"/>
    <property type="evidence" value="ECO:0007669"/>
    <property type="project" value="InterPro"/>
</dbReference>
<comment type="similarity">
    <text evidence="1">Belongs to the AFG1 ATPase family.</text>
</comment>
<dbReference type="InterPro" id="IPR005654">
    <property type="entry name" value="ATPase_AFG1-like"/>
</dbReference>
<name>A0A4S2N0R0_9PEZI</name>
<organism evidence="4 5">
    <name type="scientific">Ascodesmis nigricans</name>
    <dbReference type="NCBI Taxonomy" id="341454"/>
    <lineage>
        <taxon>Eukaryota</taxon>
        <taxon>Fungi</taxon>
        <taxon>Dikarya</taxon>
        <taxon>Ascomycota</taxon>
        <taxon>Pezizomycotina</taxon>
        <taxon>Pezizomycetes</taxon>
        <taxon>Pezizales</taxon>
        <taxon>Ascodesmidaceae</taxon>
        <taxon>Ascodesmis</taxon>
    </lineage>
</organism>
<dbReference type="NCBIfam" id="NF040713">
    <property type="entry name" value="ZapE"/>
    <property type="match status" value="1"/>
</dbReference>
<dbReference type="InterPro" id="IPR027417">
    <property type="entry name" value="P-loop_NTPase"/>
</dbReference>
<dbReference type="SUPFAM" id="SSF52540">
    <property type="entry name" value="P-loop containing nucleoside triphosphate hydrolases"/>
    <property type="match status" value="1"/>
</dbReference>
<accession>A0A4S2N0R0</accession>
<proteinExistence type="inferred from homology"/>
<dbReference type="Gene3D" id="3.40.50.300">
    <property type="entry name" value="P-loop containing nucleotide triphosphate hydrolases"/>
    <property type="match status" value="1"/>
</dbReference>
<dbReference type="InParanoid" id="A0A4S2N0R0"/>
<keyword evidence="3" id="KW-0067">ATP-binding</keyword>
<dbReference type="GO" id="GO:0005739">
    <property type="term" value="C:mitochondrion"/>
    <property type="evidence" value="ECO:0007669"/>
    <property type="project" value="TreeGrafter"/>
</dbReference>
<keyword evidence="2" id="KW-0547">Nucleotide-binding</keyword>
<evidence type="ECO:0000313" key="4">
    <source>
        <dbReference type="EMBL" id="TGZ82620.1"/>
    </source>
</evidence>
<evidence type="ECO:0000256" key="2">
    <source>
        <dbReference type="ARBA" id="ARBA00022741"/>
    </source>
</evidence>
<evidence type="ECO:0000313" key="5">
    <source>
        <dbReference type="Proteomes" id="UP000298138"/>
    </source>
</evidence>
<dbReference type="STRING" id="341454.A0A4S2N0R0"/>
<dbReference type="GO" id="GO:0006515">
    <property type="term" value="P:protein quality control for misfolded or incompletely synthesized proteins"/>
    <property type="evidence" value="ECO:0007669"/>
    <property type="project" value="TreeGrafter"/>
</dbReference>
<dbReference type="PANTHER" id="PTHR12169:SF6">
    <property type="entry name" value="AFG1-LIKE ATPASE"/>
    <property type="match status" value="1"/>
</dbReference>
<dbReference type="PANTHER" id="PTHR12169">
    <property type="entry name" value="ATPASE N2B"/>
    <property type="match status" value="1"/>
</dbReference>
<evidence type="ECO:0000256" key="3">
    <source>
        <dbReference type="ARBA" id="ARBA00022840"/>
    </source>
</evidence>
<dbReference type="FunCoup" id="A0A4S2N0R0">
    <property type="interactions" value="807"/>
</dbReference>
<dbReference type="Pfam" id="PF03969">
    <property type="entry name" value="AFG1_ATPase"/>
    <property type="match status" value="1"/>
</dbReference>
<dbReference type="EMBL" id="ML220115">
    <property type="protein sequence ID" value="TGZ82620.1"/>
    <property type="molecule type" value="Genomic_DNA"/>
</dbReference>
<dbReference type="GO" id="GO:0005524">
    <property type="term" value="F:ATP binding"/>
    <property type="evidence" value="ECO:0007669"/>
    <property type="project" value="UniProtKB-KW"/>
</dbReference>
<keyword evidence="5" id="KW-1185">Reference proteome</keyword>
<sequence>MVLTHARARVLLRLRASAAPCNGTVARTFATTTTSTARAPLRAVRARGPAGGVQQRRWEKRWESTAAATVTEGVKEATTEAQESLEQRDDRAYNITNTFPRIGPLEQYDRWVGEGKLRDDEYQRGIVKSLQKLHDDLTDYEPPTVVHPTEESLKPPPEPTFFQKLLGKEPPPIPKTEIPENMPAGMYLYGDVGSGKTMLMDMFYSTLPNHITSKTRIHFHHFMQDVHKRLHRMKVERGPDFDAVPYVAADIAESSAILCFDEFQCTDVADAMILRRLLTHLMEHGVVMIATSNRHPDELYKNGIQRASFIPCIELLKTRLTVINLDSPTDYRKVERPQSSVYHFPLDAKAAQHAEKWFRYFGDEKDPAGPRAHTIWGRDVRVPKASGKAAMFAFNELCGSAMSAADYLELCRHYNAFVVTEVPGMDHKSRDLARRFITFLDAAYESRAKLVLTCETPLQQLFVSKDEIRDSIDEKEGGDLDSSFRSLMDDLGMDMKMLKNSSIFTGDEERFAFARALSRLTEMGSVQWVEREV</sequence>
<evidence type="ECO:0000256" key="1">
    <source>
        <dbReference type="ARBA" id="ARBA00010322"/>
    </source>
</evidence>
<dbReference type="Proteomes" id="UP000298138">
    <property type="component" value="Unassembled WGS sequence"/>
</dbReference>
<protein>
    <submittedName>
        <fullName evidence="4">AFG1-like ATPase</fullName>
    </submittedName>
</protein>
<dbReference type="OrthoDB" id="548867at2759"/>
<reference evidence="4 5" key="1">
    <citation type="submission" date="2019-04" db="EMBL/GenBank/DDBJ databases">
        <title>Comparative genomics and transcriptomics to analyze fruiting body development in filamentous ascomycetes.</title>
        <authorList>
            <consortium name="DOE Joint Genome Institute"/>
            <person name="Lutkenhaus R."/>
            <person name="Traeger S."/>
            <person name="Breuer J."/>
            <person name="Kuo A."/>
            <person name="Lipzen A."/>
            <person name="Pangilinan J."/>
            <person name="Dilworth D."/>
            <person name="Sandor L."/>
            <person name="Poggeler S."/>
            <person name="Barry K."/>
            <person name="Grigoriev I.V."/>
            <person name="Nowrousian M."/>
        </authorList>
    </citation>
    <scope>NUCLEOTIDE SEQUENCE [LARGE SCALE GENOMIC DNA]</scope>
    <source>
        <strain evidence="4 5">CBS 389.68</strain>
    </source>
</reference>
<gene>
    <name evidence="4" type="ORF">EX30DRAFT_339902</name>
</gene>